<proteinExistence type="predicted"/>
<dbReference type="EMBL" id="JACIEZ010000001">
    <property type="protein sequence ID" value="MBB4063573.1"/>
    <property type="molecule type" value="Genomic_DNA"/>
</dbReference>
<protein>
    <submittedName>
        <fullName evidence="2">Uncharacterized protein</fullName>
    </submittedName>
</protein>
<comment type="caution">
    <text evidence="2">The sequence shown here is derived from an EMBL/GenBank/DDBJ whole genome shotgun (WGS) entry which is preliminary data.</text>
</comment>
<evidence type="ECO:0000256" key="1">
    <source>
        <dbReference type="SAM" id="Phobius"/>
    </source>
</evidence>
<evidence type="ECO:0000313" key="2">
    <source>
        <dbReference type="EMBL" id="MBB4063573.1"/>
    </source>
</evidence>
<dbReference type="Proteomes" id="UP000528286">
    <property type="component" value="Unassembled WGS sequence"/>
</dbReference>
<keyword evidence="1" id="KW-0812">Transmembrane</keyword>
<dbReference type="RefSeq" id="WP_183364753.1">
    <property type="nucleotide sequence ID" value="NZ_JACIEZ010000001.1"/>
</dbReference>
<name>A0A7W6J486_9HYPH</name>
<dbReference type="AlphaFoldDB" id="A0A7W6J486"/>
<organism evidence="2 3">
    <name type="scientific">Gellertiella hungarica</name>
    <dbReference type="NCBI Taxonomy" id="1572859"/>
    <lineage>
        <taxon>Bacteria</taxon>
        <taxon>Pseudomonadati</taxon>
        <taxon>Pseudomonadota</taxon>
        <taxon>Alphaproteobacteria</taxon>
        <taxon>Hyphomicrobiales</taxon>
        <taxon>Rhizobiaceae</taxon>
        <taxon>Gellertiella</taxon>
    </lineage>
</organism>
<feature type="transmembrane region" description="Helical" evidence="1">
    <location>
        <begin position="107"/>
        <end position="123"/>
    </location>
</feature>
<feature type="transmembrane region" description="Helical" evidence="1">
    <location>
        <begin position="73"/>
        <end position="101"/>
    </location>
</feature>
<keyword evidence="3" id="KW-1185">Reference proteome</keyword>
<feature type="transmembrane region" description="Helical" evidence="1">
    <location>
        <begin position="7"/>
        <end position="26"/>
    </location>
</feature>
<gene>
    <name evidence="2" type="ORF">GGR23_000734</name>
</gene>
<keyword evidence="1" id="KW-0472">Membrane</keyword>
<keyword evidence="1" id="KW-1133">Transmembrane helix</keyword>
<accession>A0A7W6J486</accession>
<evidence type="ECO:0000313" key="3">
    <source>
        <dbReference type="Proteomes" id="UP000528286"/>
    </source>
</evidence>
<sequence length="131" mass="13562">MPRAAFLYFVLVFAAGALIGTLRVLVVAPVTGALGAVLIELPLILALSWAALRLVLRLRPVNPALPLRLGMGFLAFCLLMLAEYLLSAVLTGAGIGAFLAALSTPEGAAGLAGQIVFALMPALEGRLPGRR</sequence>
<reference evidence="2 3" key="1">
    <citation type="submission" date="2020-08" db="EMBL/GenBank/DDBJ databases">
        <title>Genomic Encyclopedia of Type Strains, Phase IV (KMG-IV): sequencing the most valuable type-strain genomes for metagenomic binning, comparative biology and taxonomic classification.</title>
        <authorList>
            <person name="Goeker M."/>
        </authorList>
    </citation>
    <scope>NUCLEOTIDE SEQUENCE [LARGE SCALE GENOMIC DNA]</scope>
    <source>
        <strain evidence="2 3">DSM 29853</strain>
    </source>
</reference>
<feature type="transmembrane region" description="Helical" evidence="1">
    <location>
        <begin position="32"/>
        <end position="52"/>
    </location>
</feature>